<dbReference type="SUPFAM" id="SSF48452">
    <property type="entry name" value="TPR-like"/>
    <property type="match status" value="1"/>
</dbReference>
<feature type="non-terminal residue" evidence="1">
    <location>
        <position position="43"/>
    </location>
</feature>
<proteinExistence type="predicted"/>
<dbReference type="Gene3D" id="1.25.40.10">
    <property type="entry name" value="Tetratricopeptide repeat domain"/>
    <property type="match status" value="1"/>
</dbReference>
<feature type="non-terminal residue" evidence="1">
    <location>
        <position position="1"/>
    </location>
</feature>
<dbReference type="Pfam" id="PF13414">
    <property type="entry name" value="TPR_11"/>
    <property type="match status" value="1"/>
</dbReference>
<dbReference type="InterPro" id="IPR011990">
    <property type="entry name" value="TPR-like_helical_dom_sf"/>
</dbReference>
<evidence type="ECO:0000313" key="1">
    <source>
        <dbReference type="EMBL" id="GAJ17836.1"/>
    </source>
</evidence>
<accession>X1VNH7</accession>
<reference evidence="1" key="1">
    <citation type="journal article" date="2014" name="Front. Microbiol.">
        <title>High frequency of phylogenetically diverse reductive dehalogenase-homologous genes in deep subseafloor sedimentary metagenomes.</title>
        <authorList>
            <person name="Kawai M."/>
            <person name="Futagami T."/>
            <person name="Toyoda A."/>
            <person name="Takaki Y."/>
            <person name="Nishi S."/>
            <person name="Hori S."/>
            <person name="Arai W."/>
            <person name="Tsubouchi T."/>
            <person name="Morono Y."/>
            <person name="Uchiyama I."/>
            <person name="Ito T."/>
            <person name="Fujiyama A."/>
            <person name="Inagaki F."/>
            <person name="Takami H."/>
        </authorList>
    </citation>
    <scope>NUCLEOTIDE SEQUENCE</scope>
    <source>
        <strain evidence="1">Expedition CK06-06</strain>
    </source>
</reference>
<gene>
    <name evidence="1" type="ORF">S12H4_63400</name>
</gene>
<sequence length="43" mass="4786">FTGDTDAALTNLKRSAELDKTYSRAFYNLGAYYFSKGNDIEGT</sequence>
<organism evidence="1">
    <name type="scientific">marine sediment metagenome</name>
    <dbReference type="NCBI Taxonomy" id="412755"/>
    <lineage>
        <taxon>unclassified sequences</taxon>
        <taxon>metagenomes</taxon>
        <taxon>ecological metagenomes</taxon>
    </lineage>
</organism>
<dbReference type="AlphaFoldDB" id="X1VNH7"/>
<name>X1VNH7_9ZZZZ</name>
<protein>
    <submittedName>
        <fullName evidence="1">Uncharacterized protein</fullName>
    </submittedName>
</protein>
<comment type="caution">
    <text evidence="1">The sequence shown here is derived from an EMBL/GenBank/DDBJ whole genome shotgun (WGS) entry which is preliminary data.</text>
</comment>
<dbReference type="EMBL" id="BARW01043112">
    <property type="protein sequence ID" value="GAJ17836.1"/>
    <property type="molecule type" value="Genomic_DNA"/>
</dbReference>